<dbReference type="InterPro" id="IPR004869">
    <property type="entry name" value="MMPL_dom"/>
</dbReference>
<feature type="transmembrane region" description="Helical" evidence="6">
    <location>
        <begin position="296"/>
        <end position="315"/>
    </location>
</feature>
<gene>
    <name evidence="8" type="ORF">A10D4_08372</name>
</gene>
<evidence type="ECO:0000256" key="1">
    <source>
        <dbReference type="ARBA" id="ARBA00004651"/>
    </source>
</evidence>
<dbReference type="AlphaFoldDB" id="K2KA53"/>
<feature type="transmembrane region" description="Helical" evidence="6">
    <location>
        <begin position="271"/>
        <end position="290"/>
    </location>
</feature>
<feature type="transmembrane region" description="Helical" evidence="6">
    <location>
        <begin position="412"/>
        <end position="431"/>
    </location>
</feature>
<organism evidence="8 9">
    <name type="scientific">Idiomarina xiamenensis 10-D-4</name>
    <dbReference type="NCBI Taxonomy" id="740709"/>
    <lineage>
        <taxon>Bacteria</taxon>
        <taxon>Pseudomonadati</taxon>
        <taxon>Pseudomonadota</taxon>
        <taxon>Gammaproteobacteria</taxon>
        <taxon>Alteromonadales</taxon>
        <taxon>Idiomarinaceae</taxon>
        <taxon>Idiomarina</taxon>
    </lineage>
</organism>
<dbReference type="Gene3D" id="1.20.1640.10">
    <property type="entry name" value="Multidrug efflux transporter AcrB transmembrane domain"/>
    <property type="match status" value="2"/>
</dbReference>
<evidence type="ECO:0000256" key="3">
    <source>
        <dbReference type="ARBA" id="ARBA00022692"/>
    </source>
</evidence>
<comment type="caution">
    <text evidence="8">The sequence shown here is derived from an EMBL/GenBank/DDBJ whole genome shotgun (WGS) entry which is preliminary data.</text>
</comment>
<evidence type="ECO:0000256" key="6">
    <source>
        <dbReference type="SAM" id="Phobius"/>
    </source>
</evidence>
<evidence type="ECO:0000256" key="4">
    <source>
        <dbReference type="ARBA" id="ARBA00022989"/>
    </source>
</evidence>
<evidence type="ECO:0000313" key="8">
    <source>
        <dbReference type="EMBL" id="EKE83422.1"/>
    </source>
</evidence>
<evidence type="ECO:0000256" key="2">
    <source>
        <dbReference type="ARBA" id="ARBA00022475"/>
    </source>
</evidence>
<feature type="transmembrane region" description="Helical" evidence="6">
    <location>
        <begin position="360"/>
        <end position="383"/>
    </location>
</feature>
<dbReference type="GO" id="GO:0005886">
    <property type="term" value="C:plasma membrane"/>
    <property type="evidence" value="ECO:0007669"/>
    <property type="project" value="UniProtKB-SubCell"/>
</dbReference>
<dbReference type="PATRIC" id="fig|740709.3.peg.1695"/>
<evidence type="ECO:0000259" key="7">
    <source>
        <dbReference type="Pfam" id="PF03176"/>
    </source>
</evidence>
<keyword evidence="2" id="KW-1003">Cell membrane</keyword>
<protein>
    <submittedName>
        <fullName evidence="8">RND superfamily multidrug efflux system protein</fullName>
    </submittedName>
</protein>
<feature type="transmembrane region" description="Helical" evidence="6">
    <location>
        <begin position="666"/>
        <end position="687"/>
    </location>
</feature>
<feature type="transmembrane region" description="Helical" evidence="6">
    <location>
        <begin position="335"/>
        <end position="354"/>
    </location>
</feature>
<name>K2KA53_9GAMM</name>
<keyword evidence="4 6" id="KW-1133">Transmembrane helix</keyword>
<proteinExistence type="predicted"/>
<reference evidence="8 9" key="1">
    <citation type="journal article" date="2012" name="J. Bacteriol.">
        <title>Genome Sequence of Idiomarina xiamenensis Type Strain 10-D-4.</title>
        <authorList>
            <person name="Lai Q."/>
            <person name="Wang L."/>
            <person name="Wang W."/>
            <person name="Shao Z."/>
        </authorList>
    </citation>
    <scope>NUCLEOTIDE SEQUENCE [LARGE SCALE GENOMIC DNA]</scope>
    <source>
        <strain evidence="8 9">10-D-4</strain>
    </source>
</reference>
<dbReference type="STRING" id="740709.A10D4_08372"/>
<dbReference type="PANTHER" id="PTHR33406:SF13">
    <property type="entry name" value="MEMBRANE PROTEIN YDFJ"/>
    <property type="match status" value="1"/>
</dbReference>
<feature type="domain" description="Membrane transport protein MMPL" evidence="7">
    <location>
        <begin position="200"/>
        <end position="380"/>
    </location>
</feature>
<feature type="transmembrane region" description="Helical" evidence="6">
    <location>
        <begin position="615"/>
        <end position="633"/>
    </location>
</feature>
<dbReference type="Proteomes" id="UP000014115">
    <property type="component" value="Unassembled WGS sequence"/>
</dbReference>
<feature type="transmembrane region" description="Helical" evidence="6">
    <location>
        <begin position="640"/>
        <end position="660"/>
    </location>
</feature>
<evidence type="ECO:0000313" key="9">
    <source>
        <dbReference type="Proteomes" id="UP000014115"/>
    </source>
</evidence>
<evidence type="ECO:0000256" key="5">
    <source>
        <dbReference type="ARBA" id="ARBA00023136"/>
    </source>
</evidence>
<keyword evidence="9" id="KW-1185">Reference proteome</keyword>
<sequence length="757" mass="82898">MLSSYLRFALLLLVLAALCVWRLAPTQWSTSLLDALPQSSDALQQQATASDQQQLALLLRIPSSGGVSHHQWQAQVHQWVQQLIAGSRLQLSGQATLSAFNDYYAKHAGAFISASDGERVAAQNWQALADRAQQRLLSPAPLFADIVRQDPLLLSQFFLEQLPQPFAPFQRQQGVWFHDDDQQRQALVLLNSQVDAFSQQQASAQLALLEANIAEWQQRLPQLTVSRSGLLFHAVAAADRAKWEISVYGSASLALALLLMWVVFRSLRQLLVTLAILSCAAMVGLLVLVSCFQRPHVLAFVFSTTLIGLCIDYVFHGAIAWGHGAERFRQLRRPLTLSAMSTIIGFIALWWLPLPLLQQMGVFMAAGLLSVLLIVLFWLPHAIPARQPSRRWQRCCERWQRCYPTQPGVARWLAWCWPALAVISVTALLLMSNSEDNVRSLNQSPPALLKQEQQVRQAVAGLNISPSVLLVSAANLEQVLNKERIVRQLLVSQGLVQQLQGLSGWLPVTAAQQWAQQIRQQAQQHGAIADYLAWLGLSDYPSPPPLAAAEHPLAAQYVLAAPTSASRVTARSFLLGVSDSQAVTAALHELDLPGVQLYSPLQQASKALSHYRQQLKWWLAGLLTIAALVVARSMGWRQSINIVSVVALAVTLALWVSQGLQPLNLFHAIGAILVAVLGLDYGIFCSHGARHGRLGLQQAMQATGLSALTTCVAFGLLAFSQTPAIAAFGTTVLVGVLVSVICTPSLALLMQGYQQHD</sequence>
<dbReference type="PANTHER" id="PTHR33406">
    <property type="entry name" value="MEMBRANE PROTEIN MJ1562-RELATED"/>
    <property type="match status" value="1"/>
</dbReference>
<dbReference type="Pfam" id="PF03176">
    <property type="entry name" value="MMPL"/>
    <property type="match status" value="1"/>
</dbReference>
<dbReference type="SUPFAM" id="SSF82866">
    <property type="entry name" value="Multidrug efflux transporter AcrB transmembrane domain"/>
    <property type="match status" value="2"/>
</dbReference>
<feature type="transmembrane region" description="Helical" evidence="6">
    <location>
        <begin position="699"/>
        <end position="719"/>
    </location>
</feature>
<comment type="subcellular location">
    <subcellularLocation>
        <location evidence="1">Cell membrane</location>
        <topology evidence="1">Multi-pass membrane protein</topology>
    </subcellularLocation>
</comment>
<keyword evidence="5 6" id="KW-0472">Membrane</keyword>
<keyword evidence="3 6" id="KW-0812">Transmembrane</keyword>
<accession>K2KA53</accession>
<dbReference type="RefSeq" id="WP_008488915.1">
    <property type="nucleotide sequence ID" value="NZ_AMRG01000009.1"/>
</dbReference>
<dbReference type="EMBL" id="AMRG01000009">
    <property type="protein sequence ID" value="EKE83422.1"/>
    <property type="molecule type" value="Genomic_DNA"/>
</dbReference>
<feature type="transmembrane region" description="Helical" evidence="6">
    <location>
        <begin position="245"/>
        <end position="264"/>
    </location>
</feature>
<dbReference type="OrthoDB" id="9780358at2"/>
<dbReference type="InterPro" id="IPR050545">
    <property type="entry name" value="Mycobact_MmpL"/>
</dbReference>
<dbReference type="eggNOG" id="COG4258">
    <property type="taxonomic scope" value="Bacteria"/>
</dbReference>
<feature type="transmembrane region" description="Helical" evidence="6">
    <location>
        <begin position="725"/>
        <end position="749"/>
    </location>
</feature>